<dbReference type="OrthoDB" id="5391950at2759"/>
<dbReference type="AlphaFoldDB" id="A0A1J9RBY2"/>
<proteinExistence type="predicted"/>
<protein>
    <submittedName>
        <fullName evidence="2">Uncharacterized protein</fullName>
    </submittedName>
</protein>
<accession>A0A1J9RBY2</accession>
<dbReference type="EMBL" id="LGTZ01000284">
    <property type="protein sequence ID" value="OJD26023.1"/>
    <property type="molecule type" value="Genomic_DNA"/>
</dbReference>
<feature type="compositionally biased region" description="Low complexity" evidence="1">
    <location>
        <begin position="65"/>
        <end position="77"/>
    </location>
</feature>
<keyword evidence="3" id="KW-1185">Reference proteome</keyword>
<dbReference type="Proteomes" id="UP000242791">
    <property type="component" value="Unassembled WGS sequence"/>
</dbReference>
<feature type="region of interest" description="Disordered" evidence="1">
    <location>
        <begin position="118"/>
        <end position="233"/>
    </location>
</feature>
<evidence type="ECO:0000313" key="3">
    <source>
        <dbReference type="Proteomes" id="UP000242791"/>
    </source>
</evidence>
<organism evidence="2 3">
    <name type="scientific">Blastomyces percursus</name>
    <dbReference type="NCBI Taxonomy" id="1658174"/>
    <lineage>
        <taxon>Eukaryota</taxon>
        <taxon>Fungi</taxon>
        <taxon>Dikarya</taxon>
        <taxon>Ascomycota</taxon>
        <taxon>Pezizomycotina</taxon>
        <taxon>Eurotiomycetes</taxon>
        <taxon>Eurotiomycetidae</taxon>
        <taxon>Onygenales</taxon>
        <taxon>Ajellomycetaceae</taxon>
        <taxon>Blastomyces</taxon>
    </lineage>
</organism>
<evidence type="ECO:0000256" key="1">
    <source>
        <dbReference type="SAM" id="MobiDB-lite"/>
    </source>
</evidence>
<name>A0A1J9RBY2_9EURO</name>
<dbReference type="VEuPathDB" id="FungiDB:ACJ73_02605"/>
<sequence length="301" mass="33166">MDPSFNTGGCSSCLYSLRTATTDHEKSIIPPHHTQCPTTMMTGKLTPHKSPKRKRDDIGYSLRTASSSPASSHTSISAKDDHFDDECSPAINSPQISVAGELGELDLHGTSSYRLEIASRGASDDKQMKDKMDAERSVQGTMEVDAAPTVTPTDIKDKEKIPLASLGGGDLQATSAAPARQPKSKSSSQQKHRSRRRSPPLSDDVDENPLTWRDSEITGYAPTDPSDDGYGINGIGFKPTAAIAWNRSQRRKKQVAEWKNREAREAREMRKSRRDGILADQHAKNKRQVYKKVKFDIATED</sequence>
<comment type="caution">
    <text evidence="2">The sequence shown here is derived from an EMBL/GenBank/DDBJ whole genome shotgun (WGS) entry which is preliminary data.</text>
</comment>
<gene>
    <name evidence="2" type="ORF">ACJ73_02605</name>
</gene>
<feature type="compositionally biased region" description="Basic and acidic residues" evidence="1">
    <location>
        <begin position="254"/>
        <end position="283"/>
    </location>
</feature>
<feature type="compositionally biased region" description="Low complexity" evidence="1">
    <location>
        <begin position="175"/>
        <end position="189"/>
    </location>
</feature>
<feature type="region of interest" description="Disordered" evidence="1">
    <location>
        <begin position="247"/>
        <end position="284"/>
    </location>
</feature>
<feature type="region of interest" description="Disordered" evidence="1">
    <location>
        <begin position="27"/>
        <end position="94"/>
    </location>
</feature>
<feature type="compositionally biased region" description="Basic and acidic residues" evidence="1">
    <location>
        <begin position="122"/>
        <end position="136"/>
    </location>
</feature>
<reference evidence="2 3" key="1">
    <citation type="submission" date="2015-08" db="EMBL/GenBank/DDBJ databases">
        <title>Emmonsia species relationships and genome sequence.</title>
        <authorList>
            <person name="Cuomo C.A."/>
            <person name="Schwartz I.S."/>
            <person name="Kenyon C."/>
            <person name="De Hoog G.S."/>
            <person name="Govender N.P."/>
            <person name="Botha A."/>
            <person name="Moreno L."/>
            <person name="De Vries M."/>
            <person name="Munoz J.F."/>
            <person name="Stielow J.B."/>
        </authorList>
    </citation>
    <scope>NUCLEOTIDE SEQUENCE [LARGE SCALE GENOMIC DNA]</scope>
    <source>
        <strain evidence="2 3">EI222</strain>
    </source>
</reference>
<evidence type="ECO:0000313" key="2">
    <source>
        <dbReference type="EMBL" id="OJD26023.1"/>
    </source>
</evidence>